<gene>
    <name evidence="2" type="ORF">OU415_32235</name>
</gene>
<name>A0ABT4V9P5_9PSEU</name>
<organism evidence="2 3">
    <name type="scientific">Saccharopolyspora oryzae</name>
    <dbReference type="NCBI Taxonomy" id="2997343"/>
    <lineage>
        <taxon>Bacteria</taxon>
        <taxon>Bacillati</taxon>
        <taxon>Actinomycetota</taxon>
        <taxon>Actinomycetes</taxon>
        <taxon>Pseudonocardiales</taxon>
        <taxon>Pseudonocardiaceae</taxon>
        <taxon>Saccharopolyspora</taxon>
    </lineage>
</organism>
<protein>
    <submittedName>
        <fullName evidence="2">Uncharacterized protein</fullName>
    </submittedName>
</protein>
<accession>A0ABT4V9P5</accession>
<evidence type="ECO:0000313" key="2">
    <source>
        <dbReference type="EMBL" id="MDA3630136.1"/>
    </source>
</evidence>
<dbReference type="Proteomes" id="UP001210380">
    <property type="component" value="Unassembled WGS sequence"/>
</dbReference>
<reference evidence="2 3" key="1">
    <citation type="submission" date="2022-11" db="EMBL/GenBank/DDBJ databases">
        <title>Draft genome sequence of Saccharopolyspora sp. WRP15-2 isolated from rhizosphere soils of wild rice in Thailand.</title>
        <authorList>
            <person name="Duangmal K."/>
            <person name="Kammanee S."/>
            <person name="Muangham S."/>
        </authorList>
    </citation>
    <scope>NUCLEOTIDE SEQUENCE [LARGE SCALE GENOMIC DNA]</scope>
    <source>
        <strain evidence="2 3">WRP15-2</strain>
    </source>
</reference>
<feature type="signal peptide" evidence="1">
    <location>
        <begin position="1"/>
        <end position="24"/>
    </location>
</feature>
<sequence length="356" mass="37940">MRRTAATLLATAGLLVGSVGQASAVGSWSEEPVPTSAKSGMLTAAGSAAGESWAFGFNSDSSPNETSEVYRKDEQGWQQVPIENFGRLVDGEVLAPDDVWTVGVPTKTKPGGMAHWDGQTWTRVDPAPGTSPDPVALKAFAADDVWAVGGAGRGTAQHWDGRAWTDVPVPDLAEHDYESWKLTDVEGVASNDLWAVGYSTWPNGSRTIALHWDGRAWTEVPVPDVDEDPGVIEALDNVLALAPDDVWVGGHRTVQGQEVPFTAHWDGRAWETFELGEAGTITQLLQVGDQVQLFGVGPNAEPFRLGWDGAGWQGLIAPPMVRVYGAAVQDDGTVFGVGNRTGEGAAFEPYTATYRE</sequence>
<evidence type="ECO:0000256" key="1">
    <source>
        <dbReference type="SAM" id="SignalP"/>
    </source>
</evidence>
<evidence type="ECO:0000313" key="3">
    <source>
        <dbReference type="Proteomes" id="UP001210380"/>
    </source>
</evidence>
<keyword evidence="1" id="KW-0732">Signal</keyword>
<dbReference type="RefSeq" id="WP_270953276.1">
    <property type="nucleotide sequence ID" value="NZ_JAQGLA010000088.1"/>
</dbReference>
<feature type="chain" id="PRO_5046822602" evidence="1">
    <location>
        <begin position="25"/>
        <end position="356"/>
    </location>
</feature>
<comment type="caution">
    <text evidence="2">The sequence shown here is derived from an EMBL/GenBank/DDBJ whole genome shotgun (WGS) entry which is preliminary data.</text>
</comment>
<dbReference type="EMBL" id="JAQGLA010000088">
    <property type="protein sequence ID" value="MDA3630136.1"/>
    <property type="molecule type" value="Genomic_DNA"/>
</dbReference>
<proteinExistence type="predicted"/>
<keyword evidence="3" id="KW-1185">Reference proteome</keyword>